<dbReference type="GO" id="GO:0016020">
    <property type="term" value="C:membrane"/>
    <property type="evidence" value="ECO:0007669"/>
    <property type="project" value="UniProtKB-SubCell"/>
</dbReference>
<dbReference type="InterPro" id="IPR047218">
    <property type="entry name" value="YocR/YhdH-like"/>
</dbReference>
<evidence type="ECO:0000256" key="1">
    <source>
        <dbReference type="ARBA" id="ARBA00004141"/>
    </source>
</evidence>
<keyword evidence="2" id="KW-0813">Transport</keyword>
<dbReference type="SUPFAM" id="SSF161070">
    <property type="entry name" value="SNF-like"/>
    <property type="match status" value="1"/>
</dbReference>
<dbReference type="InterPro" id="IPR037272">
    <property type="entry name" value="SNS_sf"/>
</dbReference>
<evidence type="ECO:0000256" key="3">
    <source>
        <dbReference type="ARBA" id="ARBA00022692"/>
    </source>
</evidence>
<comment type="subcellular location">
    <subcellularLocation>
        <location evidence="1">Membrane</location>
        <topology evidence="1">Multi-pass membrane protein</topology>
    </subcellularLocation>
</comment>
<feature type="transmembrane region" description="Helical" evidence="6">
    <location>
        <begin position="95"/>
        <end position="122"/>
    </location>
</feature>
<feature type="transmembrane region" description="Helical" evidence="6">
    <location>
        <begin position="148"/>
        <end position="169"/>
    </location>
</feature>
<accession>M0MKW5</accession>
<dbReference type="EMBL" id="AOMD01000020">
    <property type="protein sequence ID" value="EMA45065.1"/>
    <property type="molecule type" value="Genomic_DNA"/>
</dbReference>
<gene>
    <name evidence="7" type="ORF">C449_08134</name>
</gene>
<comment type="caution">
    <text evidence="7">The sequence shown here is derived from an EMBL/GenBank/DDBJ whole genome shotgun (WGS) entry which is preliminary data.</text>
</comment>
<evidence type="ECO:0000256" key="6">
    <source>
        <dbReference type="SAM" id="Phobius"/>
    </source>
</evidence>
<feature type="transmembrane region" description="Helical" evidence="6">
    <location>
        <begin position="259"/>
        <end position="285"/>
    </location>
</feature>
<evidence type="ECO:0000313" key="8">
    <source>
        <dbReference type="Proteomes" id="UP000011669"/>
    </source>
</evidence>
<dbReference type="Pfam" id="PF00209">
    <property type="entry name" value="SNF"/>
    <property type="match status" value="2"/>
</dbReference>
<dbReference type="PATRIC" id="fig|1227455.4.peg.1662"/>
<keyword evidence="4 6" id="KW-1133">Transmembrane helix</keyword>
<dbReference type="Proteomes" id="UP000011669">
    <property type="component" value="Unassembled WGS sequence"/>
</dbReference>
<keyword evidence="3 6" id="KW-0812">Transmembrane</keyword>
<sequence>MASENEARTAREEWGTRFGFLMAMLGGMVGSGNIWRMPYTTGQNGGGAFLLAYIILLFVIAIPGLMAETALGSYTKQGVIGAFKKTYGRGWSEGFGLVVVVVTIALTSYYLPVVGQVLYYVAHSFLLTFSQPGFESVAFWNEFTASPLLTIGTHTIATVLVGGVLLFGIKRGIERVVKWMIPLLVVTLIVVAVRGLTLPGATAGLAFALTPDWNYLVRGQTWIAALGQALFSTGLGWGIALTFGSYLRQNDDIPLGAGIFTAIGNTSIGLLSIFAVFPVVFAFGLEPTAGAELTFVSLVSVFPQMAGGPIWAIVFFVGFFFAALSTGIVITEIGVSTIIEETRLDRSQTVLVVCTVVWLLGIPSAYSPAFLGTMDFMFGNWGLPLATLLIIGTVGWKIGPERLRVIELNRNADVYIGSWWNPVIKYVIPLVMVFIMVYYLLTNIAGSTMQTVGGVVLMTVLLVGAVLVMRVVRQRETTNVASGGD</sequence>
<dbReference type="OrthoDB" id="99721at2157"/>
<feature type="transmembrane region" description="Helical" evidence="6">
    <location>
        <begin position="221"/>
        <end position="247"/>
    </location>
</feature>
<name>M0MKW5_9EURY</name>
<feature type="transmembrane region" description="Helical" evidence="6">
    <location>
        <begin position="378"/>
        <end position="398"/>
    </location>
</feature>
<feature type="transmembrane region" description="Helical" evidence="6">
    <location>
        <begin position="310"/>
        <end position="335"/>
    </location>
</feature>
<dbReference type="InParanoid" id="M0MKW5"/>
<reference evidence="7 8" key="1">
    <citation type="journal article" date="2014" name="PLoS Genet.">
        <title>Phylogenetically driven sequencing of extremely halophilic archaea reveals strategies for static and dynamic osmo-response.</title>
        <authorList>
            <person name="Becker E.A."/>
            <person name="Seitzer P.M."/>
            <person name="Tritt A."/>
            <person name="Larsen D."/>
            <person name="Krusor M."/>
            <person name="Yao A.I."/>
            <person name="Wu D."/>
            <person name="Madern D."/>
            <person name="Eisen J.A."/>
            <person name="Darling A.E."/>
            <person name="Facciotti M.T."/>
        </authorList>
    </citation>
    <scope>NUCLEOTIDE SEQUENCE [LARGE SCALE GENOMIC DNA]</scope>
    <source>
        <strain evidence="7 8">DSM 5350</strain>
    </source>
</reference>
<keyword evidence="5 6" id="KW-0472">Membrane</keyword>
<feature type="transmembrane region" description="Helical" evidence="6">
    <location>
        <begin position="419"/>
        <end position="440"/>
    </location>
</feature>
<evidence type="ECO:0000256" key="4">
    <source>
        <dbReference type="ARBA" id="ARBA00022989"/>
    </source>
</evidence>
<dbReference type="STRING" id="1227455.C449_08134"/>
<evidence type="ECO:0000256" key="5">
    <source>
        <dbReference type="ARBA" id="ARBA00023136"/>
    </source>
</evidence>
<dbReference type="RefSeq" id="WP_006077478.1">
    <property type="nucleotide sequence ID" value="NZ_AOMD01000020.1"/>
</dbReference>
<feature type="transmembrane region" description="Helical" evidence="6">
    <location>
        <begin position="18"/>
        <end position="35"/>
    </location>
</feature>
<evidence type="ECO:0000256" key="2">
    <source>
        <dbReference type="ARBA" id="ARBA00022448"/>
    </source>
</evidence>
<dbReference type="PANTHER" id="PTHR42948:SF1">
    <property type="entry name" value="TRANSPORTER"/>
    <property type="match status" value="1"/>
</dbReference>
<feature type="transmembrane region" description="Helical" evidence="6">
    <location>
        <begin position="347"/>
        <end position="366"/>
    </location>
</feature>
<dbReference type="CDD" id="cd10336">
    <property type="entry name" value="SLC6sbd_Tyt1-Like"/>
    <property type="match status" value="1"/>
</dbReference>
<evidence type="ECO:0000313" key="7">
    <source>
        <dbReference type="EMBL" id="EMA45065.1"/>
    </source>
</evidence>
<dbReference type="PANTHER" id="PTHR42948">
    <property type="entry name" value="TRANSPORTER"/>
    <property type="match status" value="1"/>
</dbReference>
<feature type="transmembrane region" description="Helical" evidence="6">
    <location>
        <begin position="452"/>
        <end position="472"/>
    </location>
</feature>
<feature type="transmembrane region" description="Helical" evidence="6">
    <location>
        <begin position="181"/>
        <end position="209"/>
    </location>
</feature>
<feature type="transmembrane region" description="Helical" evidence="6">
    <location>
        <begin position="47"/>
        <end position="74"/>
    </location>
</feature>
<proteinExistence type="predicted"/>
<dbReference type="NCBIfam" id="NF037979">
    <property type="entry name" value="Na_transp"/>
    <property type="match status" value="1"/>
</dbReference>
<organism evidence="7 8">
    <name type="scientific">Halococcus saccharolyticus DSM 5350</name>
    <dbReference type="NCBI Taxonomy" id="1227455"/>
    <lineage>
        <taxon>Archaea</taxon>
        <taxon>Methanobacteriati</taxon>
        <taxon>Methanobacteriota</taxon>
        <taxon>Stenosarchaea group</taxon>
        <taxon>Halobacteria</taxon>
        <taxon>Halobacteriales</taxon>
        <taxon>Halococcaceae</taxon>
        <taxon>Halococcus</taxon>
    </lineage>
</organism>
<dbReference type="PRINTS" id="PR00176">
    <property type="entry name" value="NANEUSMPORT"/>
</dbReference>
<dbReference type="InterPro" id="IPR000175">
    <property type="entry name" value="Na/ntran_symport"/>
</dbReference>
<dbReference type="AlphaFoldDB" id="M0MKW5"/>
<keyword evidence="8" id="KW-1185">Reference proteome</keyword>
<dbReference type="PROSITE" id="PS50267">
    <property type="entry name" value="NA_NEUROTRAN_SYMP_3"/>
    <property type="match status" value="1"/>
</dbReference>
<protein>
    <submittedName>
        <fullName evidence="7">Sodium-and chloride-dependent transporter</fullName>
    </submittedName>
</protein>